<evidence type="ECO:0000313" key="1">
    <source>
        <dbReference type="EMBL" id="AJG23640.1"/>
    </source>
</evidence>
<dbReference type="EMBL" id="CP010537">
    <property type="protein sequence ID" value="AJG23640.1"/>
    <property type="molecule type" value="Genomic_DNA"/>
</dbReference>
<evidence type="ECO:0008006" key="3">
    <source>
        <dbReference type="Google" id="ProtNLM"/>
    </source>
</evidence>
<dbReference type="Proteomes" id="UP000031843">
    <property type="component" value="Chromosome secondary"/>
</dbReference>
<name>A0A0C4YM54_9BURK</name>
<dbReference type="STRING" id="68895.RR42_s2052"/>
<evidence type="ECO:0000313" key="2">
    <source>
        <dbReference type="Proteomes" id="UP000031843"/>
    </source>
</evidence>
<dbReference type="InterPro" id="IPR029060">
    <property type="entry name" value="PIN-like_dom_sf"/>
</dbReference>
<dbReference type="SUPFAM" id="SSF88723">
    <property type="entry name" value="PIN domain-like"/>
    <property type="match status" value="1"/>
</dbReference>
<gene>
    <name evidence="1" type="ORF">RR42_s2052</name>
</gene>
<proteinExistence type="predicted"/>
<dbReference type="KEGG" id="cbw:RR42_s2052"/>
<organism evidence="1 2">
    <name type="scientific">Cupriavidus basilensis</name>
    <dbReference type="NCBI Taxonomy" id="68895"/>
    <lineage>
        <taxon>Bacteria</taxon>
        <taxon>Pseudomonadati</taxon>
        <taxon>Pseudomonadota</taxon>
        <taxon>Betaproteobacteria</taxon>
        <taxon>Burkholderiales</taxon>
        <taxon>Burkholderiaceae</taxon>
        <taxon>Cupriavidus</taxon>
    </lineage>
</organism>
<dbReference type="AlphaFoldDB" id="A0A0C4YM54"/>
<accession>A0A0C4YM54</accession>
<dbReference type="Gene3D" id="3.40.50.1010">
    <property type="entry name" value="5'-nuclease"/>
    <property type="match status" value="1"/>
</dbReference>
<protein>
    <recommendedName>
        <fullName evidence="3">VapC toxin protein</fullName>
    </recommendedName>
</protein>
<sequence>MADAQIAAICRHHGAVLATRNGKDFEGIGLSLVNPWLE</sequence>
<reference evidence="1 2" key="1">
    <citation type="journal article" date="2015" name="Genome Announc.">
        <title>Complete Genome Sequence of Cupriavidus basilensis 4G11, Isolated from the Oak Ridge Field Research Center Site.</title>
        <authorList>
            <person name="Ray J."/>
            <person name="Waters R.J."/>
            <person name="Skerker J.M."/>
            <person name="Kuehl J.V."/>
            <person name="Price M.N."/>
            <person name="Huang J."/>
            <person name="Chakraborty R."/>
            <person name="Arkin A.P."/>
            <person name="Deutschbauer A."/>
        </authorList>
    </citation>
    <scope>NUCLEOTIDE SEQUENCE [LARGE SCALE GENOMIC DNA]</scope>
    <source>
        <strain evidence="1">4G11</strain>
    </source>
</reference>
<keyword evidence="2" id="KW-1185">Reference proteome</keyword>